<dbReference type="InterPro" id="IPR002925">
    <property type="entry name" value="Dienelactn_hydro"/>
</dbReference>
<accession>A0A0D6N3F2</accession>
<accession>A0A6N3ST54</accession>
<comment type="caution">
    <text evidence="2">The sequence shown here is derived from an EMBL/GenBank/DDBJ whole genome shotgun (WGS) entry which is preliminary data.</text>
</comment>
<feature type="domain" description="Dienelactone hydrolase" evidence="1">
    <location>
        <begin position="16"/>
        <end position="218"/>
    </location>
</feature>
<dbReference type="STRING" id="1231339.Abci_012_010"/>
<protein>
    <submittedName>
        <fullName evidence="2">Carboxymethylenebutenolidase</fullName>
    </submittedName>
</protein>
<evidence type="ECO:0000313" key="4">
    <source>
        <dbReference type="Proteomes" id="UP000032671"/>
    </source>
</evidence>
<reference evidence="2 4" key="1">
    <citation type="submission" date="2012-11" db="EMBL/GenBank/DDBJ databases">
        <title>Whole genome sequence of Acetobacter cibinongensis 4H-1.</title>
        <authorList>
            <person name="Azuma Y."/>
            <person name="Higashiura N."/>
            <person name="Hirakawa H."/>
            <person name="Matsushita K."/>
        </authorList>
    </citation>
    <scope>NUCLEOTIDE SEQUENCE [LARGE SCALE GENOMIC DNA]</scope>
    <source>
        <strain evidence="2 4">4H-1</strain>
    </source>
</reference>
<dbReference type="RefSeq" id="WP_048838606.1">
    <property type="nucleotide sequence ID" value="NZ_BAMV01000012.1"/>
</dbReference>
<dbReference type="PANTHER" id="PTHR46623">
    <property type="entry name" value="CARBOXYMETHYLENEBUTENOLIDASE-RELATED"/>
    <property type="match status" value="1"/>
</dbReference>
<dbReference type="PANTHER" id="PTHR46623:SF6">
    <property type="entry name" value="ALPHA_BETA-HYDROLASES SUPERFAMILY PROTEIN"/>
    <property type="match status" value="1"/>
</dbReference>
<dbReference type="InterPro" id="IPR029058">
    <property type="entry name" value="AB_hydrolase_fold"/>
</dbReference>
<gene>
    <name evidence="2" type="ORF">Abci_012_010</name>
    <name evidence="3" type="ORF">ACI01nite_24090</name>
</gene>
<dbReference type="GO" id="GO:0016787">
    <property type="term" value="F:hydrolase activity"/>
    <property type="evidence" value="ECO:0007669"/>
    <property type="project" value="InterPro"/>
</dbReference>
<evidence type="ECO:0000313" key="5">
    <source>
        <dbReference type="Proteomes" id="UP000321891"/>
    </source>
</evidence>
<dbReference type="Pfam" id="PF01738">
    <property type="entry name" value="DLH"/>
    <property type="match status" value="1"/>
</dbReference>
<proteinExistence type="predicted"/>
<dbReference type="EMBL" id="BJVU01000014">
    <property type="protein sequence ID" value="GEL59807.1"/>
    <property type="molecule type" value="Genomic_DNA"/>
</dbReference>
<dbReference type="InterPro" id="IPR051049">
    <property type="entry name" value="Dienelactone_hydrolase-like"/>
</dbReference>
<evidence type="ECO:0000259" key="1">
    <source>
        <dbReference type="Pfam" id="PF01738"/>
    </source>
</evidence>
<dbReference type="AlphaFoldDB" id="A0A0D6N3F2"/>
<dbReference type="Proteomes" id="UP000321891">
    <property type="component" value="Unassembled WGS sequence"/>
</dbReference>
<keyword evidence="5" id="KW-1185">Reference proteome</keyword>
<organism evidence="2 4">
    <name type="scientific">Acetobacter cibinongensis</name>
    <dbReference type="NCBI Taxonomy" id="146475"/>
    <lineage>
        <taxon>Bacteria</taxon>
        <taxon>Pseudomonadati</taxon>
        <taxon>Pseudomonadota</taxon>
        <taxon>Alphaproteobacteria</taxon>
        <taxon>Acetobacterales</taxon>
        <taxon>Acetobacteraceae</taxon>
        <taxon>Acetobacter</taxon>
    </lineage>
</organism>
<name>A0A0D6N3F2_9PROT</name>
<sequence>MGQIITLTAQDGHRFSAYEAGQQNPYALVVLQEIFGVNDHIRAVCDEFAAQGFHVIAPALFDRAAPDTVLGYDRAGVDAGIALRAQIPLEKTLLDLTASALALKHKKIGIIGYCWGGTLAWEAACKLDIFTAAVGWYGAGIAAARNQTPNCPVELHFGGEDHSIPHMDVTAIRDAQPGIEIFVYDDAQHGFGCAARPSFNPDAYALAQQRSIAFLESHLRV</sequence>
<dbReference type="Proteomes" id="UP000032671">
    <property type="component" value="Unassembled WGS sequence"/>
</dbReference>
<dbReference type="Gene3D" id="3.40.50.1820">
    <property type="entry name" value="alpha/beta hydrolase"/>
    <property type="match status" value="1"/>
</dbReference>
<reference evidence="3 5" key="2">
    <citation type="submission" date="2019-07" db="EMBL/GenBank/DDBJ databases">
        <title>Whole genome shotgun sequence of Acetobacter cibinongensis NBRC 16605.</title>
        <authorList>
            <person name="Hosoyama A."/>
            <person name="Uohara A."/>
            <person name="Ohji S."/>
            <person name="Ichikawa N."/>
        </authorList>
    </citation>
    <scope>NUCLEOTIDE SEQUENCE [LARGE SCALE GENOMIC DNA]</scope>
    <source>
        <strain evidence="3 5">NBRC 16605</strain>
    </source>
</reference>
<evidence type="ECO:0000313" key="2">
    <source>
        <dbReference type="EMBL" id="GAN60537.1"/>
    </source>
</evidence>
<dbReference type="EMBL" id="BAMV01000012">
    <property type="protein sequence ID" value="GAN60537.1"/>
    <property type="molecule type" value="Genomic_DNA"/>
</dbReference>
<evidence type="ECO:0000313" key="3">
    <source>
        <dbReference type="EMBL" id="GEL59807.1"/>
    </source>
</evidence>
<dbReference type="SUPFAM" id="SSF53474">
    <property type="entry name" value="alpha/beta-Hydrolases"/>
    <property type="match status" value="1"/>
</dbReference>